<evidence type="ECO:0000313" key="1">
    <source>
        <dbReference type="Ensembl" id="ENSCSAVP00000011758.1"/>
    </source>
</evidence>
<dbReference type="AlphaFoldDB" id="H2Z2E6"/>
<dbReference type="HOGENOM" id="CLU_1906012_0_0_1"/>
<dbReference type="Ensembl" id="ENSCSAVT00000011895.1">
    <property type="protein sequence ID" value="ENSCSAVP00000011758.1"/>
    <property type="gene ID" value="ENSCSAVG00000006899.1"/>
</dbReference>
<keyword evidence="2" id="KW-1185">Reference proteome</keyword>
<dbReference type="Proteomes" id="UP000007875">
    <property type="component" value="Unassembled WGS sequence"/>
</dbReference>
<protein>
    <submittedName>
        <fullName evidence="1">Uncharacterized protein</fullName>
    </submittedName>
</protein>
<reference evidence="1" key="2">
    <citation type="submission" date="2025-08" db="UniProtKB">
        <authorList>
            <consortium name="Ensembl"/>
        </authorList>
    </citation>
    <scope>IDENTIFICATION</scope>
</reference>
<organism evidence="1 2">
    <name type="scientific">Ciona savignyi</name>
    <name type="common">Pacific transparent sea squirt</name>
    <dbReference type="NCBI Taxonomy" id="51511"/>
    <lineage>
        <taxon>Eukaryota</taxon>
        <taxon>Metazoa</taxon>
        <taxon>Chordata</taxon>
        <taxon>Tunicata</taxon>
        <taxon>Ascidiacea</taxon>
        <taxon>Phlebobranchia</taxon>
        <taxon>Cionidae</taxon>
        <taxon>Ciona</taxon>
    </lineage>
</organism>
<proteinExistence type="predicted"/>
<sequence>MIASLWPSFELLHSSNSSGFIPTMCSRTNSIPELISGEHSSQGRRTRRAERKECTVTTLIPSANCIPIMNSFCRTSSHPESASTSSAATAVCGRIFTLEDDLCIGRGELKSVTVVAAGTTIFDIFTSLFPILK</sequence>
<evidence type="ECO:0000313" key="2">
    <source>
        <dbReference type="Proteomes" id="UP000007875"/>
    </source>
</evidence>
<name>H2Z2E6_CIOSA</name>
<dbReference type="InParanoid" id="H2Z2E6"/>
<accession>H2Z2E6</accession>
<reference evidence="2" key="1">
    <citation type="submission" date="2003-08" db="EMBL/GenBank/DDBJ databases">
        <authorList>
            <person name="Birren B."/>
            <person name="Nusbaum C."/>
            <person name="Abebe A."/>
            <person name="Abouelleil A."/>
            <person name="Adekoya E."/>
            <person name="Ait-zahra M."/>
            <person name="Allen N."/>
            <person name="Allen T."/>
            <person name="An P."/>
            <person name="Anderson M."/>
            <person name="Anderson S."/>
            <person name="Arachchi H."/>
            <person name="Armbruster J."/>
            <person name="Bachantsang P."/>
            <person name="Baldwin J."/>
            <person name="Barry A."/>
            <person name="Bayul T."/>
            <person name="Blitshsteyn B."/>
            <person name="Bloom T."/>
            <person name="Blye J."/>
            <person name="Boguslavskiy L."/>
            <person name="Borowsky M."/>
            <person name="Boukhgalter B."/>
            <person name="Brunache A."/>
            <person name="Butler J."/>
            <person name="Calixte N."/>
            <person name="Calvo S."/>
            <person name="Camarata J."/>
            <person name="Campo K."/>
            <person name="Chang J."/>
            <person name="Cheshatsang Y."/>
            <person name="Citroen M."/>
            <person name="Collymore A."/>
            <person name="Considine T."/>
            <person name="Cook A."/>
            <person name="Cooke P."/>
            <person name="Corum B."/>
            <person name="Cuomo C."/>
            <person name="David R."/>
            <person name="Dawoe T."/>
            <person name="Degray S."/>
            <person name="Dodge S."/>
            <person name="Dooley K."/>
            <person name="Dorje P."/>
            <person name="Dorjee K."/>
            <person name="Dorris L."/>
            <person name="Duffey N."/>
            <person name="Dupes A."/>
            <person name="Elkins T."/>
            <person name="Engels R."/>
            <person name="Erickson J."/>
            <person name="Farina A."/>
            <person name="Faro S."/>
            <person name="Ferreira P."/>
            <person name="Fischer H."/>
            <person name="Fitzgerald M."/>
            <person name="Foley K."/>
            <person name="Gage D."/>
            <person name="Galagan J."/>
            <person name="Gearin G."/>
            <person name="Gnerre S."/>
            <person name="Gnirke A."/>
            <person name="Goyette A."/>
            <person name="Graham J."/>
            <person name="Grandbois E."/>
            <person name="Gyaltsen K."/>
            <person name="Hafez N."/>
            <person name="Hagopian D."/>
            <person name="Hagos B."/>
            <person name="Hall J."/>
            <person name="Hatcher B."/>
            <person name="Heller A."/>
            <person name="Higgins H."/>
            <person name="Honan T."/>
            <person name="Horn A."/>
            <person name="Houde N."/>
            <person name="Hughes L."/>
            <person name="Hulme W."/>
            <person name="Husby E."/>
            <person name="Iliev I."/>
            <person name="Jaffe D."/>
            <person name="Jones C."/>
            <person name="Kamal M."/>
            <person name="Kamat A."/>
            <person name="Kamvysselis M."/>
            <person name="Karlsson E."/>
            <person name="Kells C."/>
            <person name="Kieu A."/>
            <person name="Kisner P."/>
            <person name="Kodira C."/>
            <person name="Kulbokas E."/>
            <person name="Labutti K."/>
            <person name="Lama D."/>
            <person name="Landers T."/>
            <person name="Leger J."/>
            <person name="Levine S."/>
            <person name="Lewis D."/>
            <person name="Lewis T."/>
            <person name="Lindblad-toh K."/>
            <person name="Liu X."/>
            <person name="Lokyitsang T."/>
            <person name="Lokyitsang Y."/>
            <person name="Lucien O."/>
            <person name="Lui A."/>
            <person name="Ma L.J."/>
            <person name="Mabbitt R."/>
            <person name="Macdonald J."/>
            <person name="Maclean C."/>
            <person name="Major J."/>
            <person name="Manning J."/>
            <person name="Marabella R."/>
            <person name="Maru K."/>
            <person name="Matthews C."/>
            <person name="Mauceli E."/>
            <person name="Mccarthy M."/>
            <person name="Mcdonough S."/>
            <person name="Mcghee T."/>
            <person name="Meldrim J."/>
            <person name="Meneus L."/>
            <person name="Mesirov J."/>
            <person name="Mihalev A."/>
            <person name="Mihova T."/>
            <person name="Mikkelsen T."/>
            <person name="Mlenga V."/>
            <person name="Moru K."/>
            <person name="Mozes J."/>
            <person name="Mulrain L."/>
            <person name="Munson G."/>
            <person name="Naylor J."/>
            <person name="Newes C."/>
            <person name="Nguyen C."/>
            <person name="Nguyen N."/>
            <person name="Nguyen T."/>
            <person name="Nicol R."/>
            <person name="Nielsen C."/>
            <person name="Nizzari M."/>
            <person name="Norbu C."/>
            <person name="Norbu N."/>
            <person name="O'donnell P."/>
            <person name="Okoawo O."/>
            <person name="O'leary S."/>
            <person name="Omotosho B."/>
            <person name="O'neill K."/>
            <person name="Osman S."/>
            <person name="Parker S."/>
            <person name="Perrin D."/>
            <person name="Phunkhang P."/>
            <person name="Piqani B."/>
            <person name="Purcell S."/>
            <person name="Rachupka T."/>
            <person name="Ramasamy U."/>
            <person name="Rameau R."/>
            <person name="Ray V."/>
            <person name="Raymond C."/>
            <person name="Retta R."/>
            <person name="Richardson S."/>
            <person name="Rise C."/>
            <person name="Rodriguez J."/>
            <person name="Rogers J."/>
            <person name="Rogov P."/>
            <person name="Rutman M."/>
            <person name="Schupbach R."/>
            <person name="Seaman C."/>
            <person name="Settipalli S."/>
            <person name="Sharpe T."/>
            <person name="Sheridan J."/>
            <person name="Sherpa N."/>
            <person name="Shi J."/>
            <person name="Smirnov S."/>
            <person name="Smith C."/>
            <person name="Sougnez C."/>
            <person name="Spencer B."/>
            <person name="Stalker J."/>
            <person name="Stange-thomann N."/>
            <person name="Stavropoulos S."/>
            <person name="Stetson K."/>
            <person name="Stone C."/>
            <person name="Stone S."/>
            <person name="Stubbs M."/>
            <person name="Talamas J."/>
            <person name="Tchuinga P."/>
            <person name="Tenzing P."/>
            <person name="Tesfaye S."/>
            <person name="Theodore J."/>
            <person name="Thoulutsang Y."/>
            <person name="Topham K."/>
            <person name="Towey S."/>
            <person name="Tsamla T."/>
            <person name="Tsomo N."/>
            <person name="Vallee D."/>
            <person name="Vassiliev H."/>
            <person name="Venkataraman V."/>
            <person name="Vinson J."/>
            <person name="Vo A."/>
            <person name="Wade C."/>
            <person name="Wang S."/>
            <person name="Wangchuk T."/>
            <person name="Wangdi T."/>
            <person name="Whittaker C."/>
            <person name="Wilkinson J."/>
            <person name="Wu Y."/>
            <person name="Wyman D."/>
            <person name="Yadav S."/>
            <person name="Yang S."/>
            <person name="Yang X."/>
            <person name="Yeager S."/>
            <person name="Yee E."/>
            <person name="Young G."/>
            <person name="Zainoun J."/>
            <person name="Zembeck L."/>
            <person name="Zimmer A."/>
            <person name="Zody M."/>
            <person name="Lander E."/>
        </authorList>
    </citation>
    <scope>NUCLEOTIDE SEQUENCE [LARGE SCALE GENOMIC DNA]</scope>
</reference>
<reference evidence="1" key="3">
    <citation type="submission" date="2025-09" db="UniProtKB">
        <authorList>
            <consortium name="Ensembl"/>
        </authorList>
    </citation>
    <scope>IDENTIFICATION</scope>
</reference>